<keyword evidence="6" id="KW-0863">Zinc-finger</keyword>
<evidence type="ECO:0000256" key="3">
    <source>
        <dbReference type="ARBA" id="ARBA00022679"/>
    </source>
</evidence>
<evidence type="ECO:0000256" key="4">
    <source>
        <dbReference type="ARBA" id="ARBA00022723"/>
    </source>
</evidence>
<feature type="domain" description="RING-type" evidence="10">
    <location>
        <begin position="188"/>
        <end position="445"/>
    </location>
</feature>
<dbReference type="AlphaFoldDB" id="A0A0D6EKP7"/>
<dbReference type="InterPro" id="IPR048962">
    <property type="entry name" value="ARIH1-like_UBL"/>
</dbReference>
<dbReference type="GO" id="GO:0008270">
    <property type="term" value="F:zinc ion binding"/>
    <property type="evidence" value="ECO:0007669"/>
    <property type="project" value="UniProtKB-KW"/>
</dbReference>
<feature type="region of interest" description="Disordered" evidence="9">
    <location>
        <begin position="1"/>
        <end position="75"/>
    </location>
</feature>
<keyword evidence="7" id="KW-0833">Ubl conjugation pathway</keyword>
<dbReference type="Pfam" id="PF19422">
    <property type="entry name" value="Ariadne"/>
    <property type="match status" value="1"/>
</dbReference>
<dbReference type="PROSITE" id="PS51873">
    <property type="entry name" value="TRIAD"/>
    <property type="match status" value="1"/>
</dbReference>
<proteinExistence type="predicted"/>
<evidence type="ECO:0000256" key="6">
    <source>
        <dbReference type="ARBA" id="ARBA00022771"/>
    </source>
</evidence>
<protein>
    <recommendedName>
        <fullName evidence="2">RBR-type E3 ubiquitin transferase</fullName>
        <ecNumber evidence="2">2.3.2.31</ecNumber>
    </recommendedName>
</protein>
<evidence type="ECO:0000256" key="7">
    <source>
        <dbReference type="ARBA" id="ARBA00022786"/>
    </source>
</evidence>
<feature type="compositionally biased region" description="Low complexity" evidence="9">
    <location>
        <begin position="36"/>
        <end position="51"/>
    </location>
</feature>
<dbReference type="InterPro" id="IPR045840">
    <property type="entry name" value="Ariadne"/>
</dbReference>
<dbReference type="InterPro" id="IPR013083">
    <property type="entry name" value="Znf_RING/FYVE/PHD"/>
</dbReference>
<dbReference type="SMART" id="SM00647">
    <property type="entry name" value="IBR"/>
    <property type="match status" value="2"/>
</dbReference>
<evidence type="ECO:0000313" key="11">
    <source>
        <dbReference type="EMBL" id="CEQ40298.1"/>
    </source>
</evidence>
<dbReference type="Proteomes" id="UP000243876">
    <property type="component" value="Unassembled WGS sequence"/>
</dbReference>
<dbReference type="InterPro" id="IPR031127">
    <property type="entry name" value="E3_UB_ligase_RBR"/>
</dbReference>
<dbReference type="CDD" id="cd20346">
    <property type="entry name" value="BRcat_RBR_ANKIB1"/>
    <property type="match status" value="1"/>
</dbReference>
<evidence type="ECO:0000256" key="2">
    <source>
        <dbReference type="ARBA" id="ARBA00012251"/>
    </source>
</evidence>
<feature type="compositionally biased region" description="Low complexity" evidence="9">
    <location>
        <begin position="60"/>
        <end position="70"/>
    </location>
</feature>
<keyword evidence="4" id="KW-0479">Metal-binding</keyword>
<dbReference type="Pfam" id="PF21235">
    <property type="entry name" value="UBA_ARI1"/>
    <property type="match status" value="1"/>
</dbReference>
<dbReference type="SUPFAM" id="SSF57850">
    <property type="entry name" value="RING/U-box"/>
    <property type="match status" value="4"/>
</dbReference>
<organism evidence="11 12">
    <name type="scientific">Sporidiobolus salmonicolor</name>
    <name type="common">Yeast-like fungus</name>
    <name type="synonym">Sporobolomyces salmonicolor</name>
    <dbReference type="NCBI Taxonomy" id="5005"/>
    <lineage>
        <taxon>Eukaryota</taxon>
        <taxon>Fungi</taxon>
        <taxon>Dikarya</taxon>
        <taxon>Basidiomycota</taxon>
        <taxon>Pucciniomycotina</taxon>
        <taxon>Microbotryomycetes</taxon>
        <taxon>Sporidiobolales</taxon>
        <taxon>Sporidiobolaceae</taxon>
        <taxon>Sporobolomyces</taxon>
    </lineage>
</organism>
<feature type="compositionally biased region" description="Acidic residues" evidence="9">
    <location>
        <begin position="26"/>
        <end position="35"/>
    </location>
</feature>
<keyword evidence="8" id="KW-0862">Zinc</keyword>
<evidence type="ECO:0000256" key="8">
    <source>
        <dbReference type="ARBA" id="ARBA00022833"/>
    </source>
</evidence>
<dbReference type="EC" id="2.3.2.31" evidence="2"/>
<reference evidence="12" key="1">
    <citation type="submission" date="2015-02" db="EMBL/GenBank/DDBJ databases">
        <authorList>
            <person name="Gon?alves P."/>
        </authorList>
    </citation>
    <scope>NUCLEOTIDE SEQUENCE [LARGE SCALE GENOMIC DNA]</scope>
</reference>
<dbReference type="GO" id="GO:0016567">
    <property type="term" value="P:protein ubiquitination"/>
    <property type="evidence" value="ECO:0007669"/>
    <property type="project" value="InterPro"/>
</dbReference>
<dbReference type="GO" id="GO:0061630">
    <property type="term" value="F:ubiquitin protein ligase activity"/>
    <property type="evidence" value="ECO:0007669"/>
    <property type="project" value="UniProtKB-EC"/>
</dbReference>
<accession>A0A0D6EKP7</accession>
<dbReference type="Gene3D" id="3.30.40.10">
    <property type="entry name" value="Zinc/RING finger domain, C3HC4 (zinc finger)"/>
    <property type="match status" value="1"/>
</dbReference>
<keyword evidence="5" id="KW-0677">Repeat</keyword>
<gene>
    <name evidence="11" type="primary">SPOSA6832_01901</name>
</gene>
<evidence type="ECO:0000256" key="1">
    <source>
        <dbReference type="ARBA" id="ARBA00001798"/>
    </source>
</evidence>
<keyword evidence="12" id="KW-1185">Reference proteome</keyword>
<name>A0A0D6EKP7_SPOSA</name>
<evidence type="ECO:0000256" key="5">
    <source>
        <dbReference type="ARBA" id="ARBA00022737"/>
    </source>
</evidence>
<dbReference type="EMBL" id="CENE01000006">
    <property type="protein sequence ID" value="CEQ40298.1"/>
    <property type="molecule type" value="Genomic_DNA"/>
</dbReference>
<dbReference type="InterPro" id="IPR044066">
    <property type="entry name" value="TRIAD_supradom"/>
</dbReference>
<evidence type="ECO:0000259" key="10">
    <source>
        <dbReference type="PROSITE" id="PS51873"/>
    </source>
</evidence>
<dbReference type="Gene3D" id="1.20.120.1750">
    <property type="match status" value="1"/>
</dbReference>
<dbReference type="CDD" id="cd20356">
    <property type="entry name" value="Rcat_RBR_HHARI-like"/>
    <property type="match status" value="1"/>
</dbReference>
<dbReference type="Pfam" id="PF01485">
    <property type="entry name" value="IBR"/>
    <property type="match status" value="2"/>
</dbReference>
<keyword evidence="3" id="KW-0808">Transferase</keyword>
<feature type="compositionally biased region" description="Basic and acidic residues" evidence="9">
    <location>
        <begin position="13"/>
        <end position="25"/>
    </location>
</feature>
<dbReference type="FunFam" id="1.20.120.1750:FF:000007">
    <property type="entry name" value="RBR-type E3 ubiquitin transferase"/>
    <property type="match status" value="1"/>
</dbReference>
<comment type="catalytic activity">
    <reaction evidence="1">
        <text>[E2 ubiquitin-conjugating enzyme]-S-ubiquitinyl-L-cysteine + [acceptor protein]-L-lysine = [E2 ubiquitin-conjugating enzyme]-L-cysteine + [acceptor protein]-N(6)-ubiquitinyl-L-lysine.</text>
        <dbReference type="EC" id="2.3.2.31"/>
    </reaction>
</comment>
<feature type="compositionally biased region" description="Acidic residues" evidence="9">
    <location>
        <begin position="1"/>
        <end position="12"/>
    </location>
</feature>
<sequence>MSDAELELSSDYDYDHSDLGEHDQGDDLDFDDDMADLSASDAGSISDSGFSPFGSSTPLSNSAPGASSSSFRKGKGRASIGEDHLYGQVEYRVLSLKQLEEEQRSSVEYVEDMLKLKSSDSLNVSIEIRVLMLRLRRDQQPESAAVLLRYFGWKKEKLVEAYMEDAEGTLCKAGIHEGGAQPRLKRVRGFVCEVCYDDSTKETLALSCDHRCTSTLSLLWTRRRADEVWTVCKECYAQYIASKVVDEGESRRIQCMANDCNVIVDERTVELLVPPEILSRYRTLLNRTYVDDNPSMRWCPAPNCEYALQCSVASRSLDVILPTVSCACSHVFCFGCGLDGDHRPCCCPIVRRWVKKCKDDSETSNWISANTKECTKCHSTIEKNGGCNVRSLSPLPHFFFSGDKTDAFPFRQHMTCKKCKWEFCWVCMGPWSEHGTSWYNCSRYEEKADASKDAQSKSRAQLERYLHYYNRFSNHEQSIRLEADLYARTEKKMEELQVQSALSWIEVQFLAKAVETLGKVRTVLKWTYAMAFYLEKNNQTQMFEDNQNDLEQAVESLSELLERPLEEDKIAELRQQTTDKTVYVAKRCKVLLEDTLRGYDEVRLSAITGFLPAASWFAIKYLGSHCWVMLLWGQDRWIWSEPIKL</sequence>
<dbReference type="OrthoDB" id="10009520at2759"/>
<dbReference type="InterPro" id="IPR002867">
    <property type="entry name" value="IBR_dom"/>
</dbReference>
<evidence type="ECO:0000313" key="12">
    <source>
        <dbReference type="Proteomes" id="UP000243876"/>
    </source>
</evidence>
<evidence type="ECO:0000256" key="9">
    <source>
        <dbReference type="SAM" id="MobiDB-lite"/>
    </source>
</evidence>
<dbReference type="PANTHER" id="PTHR11685">
    <property type="entry name" value="RBR FAMILY RING FINGER AND IBR DOMAIN-CONTAINING"/>
    <property type="match status" value="1"/>
</dbReference>